<reference evidence="1" key="1">
    <citation type="journal article" date="2014" name="Int. J. Syst. Evol. Microbiol.">
        <title>Complete genome sequence of Corynebacterium casei LMG S-19264T (=DSM 44701T), isolated from a smear-ripened cheese.</title>
        <authorList>
            <consortium name="US DOE Joint Genome Institute (JGI-PGF)"/>
            <person name="Walter F."/>
            <person name="Albersmeier A."/>
            <person name="Kalinowski J."/>
            <person name="Ruckert C."/>
        </authorList>
    </citation>
    <scope>NUCLEOTIDE SEQUENCE</scope>
    <source>
        <strain evidence="1">JCM 17251</strain>
    </source>
</reference>
<sequence length="89" mass="10055">MRYKNIKTGAIVDSSCKIVGKNWVEVTGVKGEAVEEVSKTEEYVEEEINLEEMTNKQLDKFAEEQGIKLSTEDKKNKDTRIAAIAKAFE</sequence>
<name>A0A917XWN8_9BACI</name>
<proteinExistence type="predicted"/>
<keyword evidence="2" id="KW-1185">Reference proteome</keyword>
<gene>
    <name evidence="1" type="ORF">GCM10007971_13080</name>
</gene>
<accession>A0A917XWN8</accession>
<organism evidence="1 2">
    <name type="scientific">Oceanobacillus indicireducens</name>
    <dbReference type="NCBI Taxonomy" id="1004261"/>
    <lineage>
        <taxon>Bacteria</taxon>
        <taxon>Bacillati</taxon>
        <taxon>Bacillota</taxon>
        <taxon>Bacilli</taxon>
        <taxon>Bacillales</taxon>
        <taxon>Bacillaceae</taxon>
        <taxon>Oceanobacillus</taxon>
    </lineage>
</organism>
<reference evidence="1" key="2">
    <citation type="submission" date="2020-09" db="EMBL/GenBank/DDBJ databases">
        <authorList>
            <person name="Sun Q."/>
            <person name="Ohkuma M."/>
        </authorList>
    </citation>
    <scope>NUCLEOTIDE SEQUENCE</scope>
    <source>
        <strain evidence="1">JCM 17251</strain>
    </source>
</reference>
<comment type="caution">
    <text evidence="1">The sequence shown here is derived from an EMBL/GenBank/DDBJ whole genome shotgun (WGS) entry which is preliminary data.</text>
</comment>
<dbReference type="RefSeq" id="WP_188856518.1">
    <property type="nucleotide sequence ID" value="NZ_BMOS01000007.1"/>
</dbReference>
<protein>
    <submittedName>
        <fullName evidence="1">Uncharacterized protein</fullName>
    </submittedName>
</protein>
<evidence type="ECO:0000313" key="2">
    <source>
        <dbReference type="Proteomes" id="UP000624041"/>
    </source>
</evidence>
<dbReference type="EMBL" id="BMOS01000007">
    <property type="protein sequence ID" value="GGN54860.1"/>
    <property type="molecule type" value="Genomic_DNA"/>
</dbReference>
<dbReference type="AlphaFoldDB" id="A0A917XWN8"/>
<evidence type="ECO:0000313" key="1">
    <source>
        <dbReference type="EMBL" id="GGN54860.1"/>
    </source>
</evidence>
<dbReference type="Proteomes" id="UP000624041">
    <property type="component" value="Unassembled WGS sequence"/>
</dbReference>